<sequence length="76" mass="9217">MALSLKMQSSPKSMMIFMRMMRMKRSWQGFAFFRLGEKSREVLWSKLPLKGKVKKYSHTKRVYQWPKPWDSKEQEG</sequence>
<dbReference type="EMBL" id="MK697705">
    <property type="protein sequence ID" value="QHR92616.1"/>
    <property type="molecule type" value="Genomic_DNA"/>
</dbReference>
<accession>A0A6B9XUP8</accession>
<protein>
    <submittedName>
        <fullName evidence="1">Uncharacterized protein</fullName>
    </submittedName>
</protein>
<dbReference type="AlphaFoldDB" id="A0A6B9XUP8"/>
<geneLocation type="mitochondrion" evidence="1"/>
<evidence type="ECO:0000313" key="1">
    <source>
        <dbReference type="EMBL" id="QHR92616.1"/>
    </source>
</evidence>
<reference evidence="1" key="1">
    <citation type="submission" date="2019-03" db="EMBL/GenBank/DDBJ databases">
        <title>Largest Complete Mitochondrial Genome of a Gymnosperm, Sitka Spruce (Picea sitchensis), Indicates Complex Physical Structure.</title>
        <authorList>
            <person name="Jackman S.D."/>
            <person name="Coombe L."/>
            <person name="Warren R."/>
            <person name="Kirk H."/>
            <person name="Trinh E."/>
            <person name="McLeod T."/>
            <person name="Pleasance S."/>
            <person name="Pandoh P."/>
            <person name="Zhao Y."/>
            <person name="Coope R."/>
            <person name="Bousquet J."/>
            <person name="Bohlmann J.C."/>
            <person name="Jones S.J.M."/>
            <person name="Birol I."/>
        </authorList>
    </citation>
    <scope>NUCLEOTIDE SEQUENCE</scope>
    <source>
        <strain evidence="1">Q903</strain>
    </source>
</reference>
<gene>
    <name evidence="1" type="primary">orf06718</name>
    <name evidence="1" type="ORF">Q903MT_gene6663</name>
</gene>
<name>A0A6B9XUP8_PICSI</name>
<proteinExistence type="predicted"/>
<keyword evidence="1" id="KW-0496">Mitochondrion</keyword>
<organism evidence="1">
    <name type="scientific">Picea sitchensis</name>
    <name type="common">Sitka spruce</name>
    <name type="synonym">Pinus sitchensis</name>
    <dbReference type="NCBI Taxonomy" id="3332"/>
    <lineage>
        <taxon>Eukaryota</taxon>
        <taxon>Viridiplantae</taxon>
        <taxon>Streptophyta</taxon>
        <taxon>Embryophyta</taxon>
        <taxon>Tracheophyta</taxon>
        <taxon>Spermatophyta</taxon>
        <taxon>Pinopsida</taxon>
        <taxon>Pinidae</taxon>
        <taxon>Conifers I</taxon>
        <taxon>Pinales</taxon>
        <taxon>Pinaceae</taxon>
        <taxon>Picea</taxon>
    </lineage>
</organism>